<keyword evidence="3" id="KW-1185">Reference proteome</keyword>
<name>B7FRG7_PHATC</name>
<keyword evidence="1" id="KW-1133">Transmembrane helix</keyword>
<feature type="transmembrane region" description="Helical" evidence="1">
    <location>
        <begin position="756"/>
        <end position="780"/>
    </location>
</feature>
<feature type="transmembrane region" description="Helical" evidence="1">
    <location>
        <begin position="792"/>
        <end position="816"/>
    </location>
</feature>
<accession>B7FRG7</accession>
<protein>
    <submittedName>
        <fullName evidence="2">Uncharacterized protein</fullName>
    </submittedName>
</protein>
<feature type="transmembrane region" description="Helical" evidence="1">
    <location>
        <begin position="329"/>
        <end position="349"/>
    </location>
</feature>
<dbReference type="OrthoDB" id="42649at2759"/>
<feature type="transmembrane region" description="Helical" evidence="1">
    <location>
        <begin position="392"/>
        <end position="421"/>
    </location>
</feature>
<feature type="transmembrane region" description="Helical" evidence="1">
    <location>
        <begin position="691"/>
        <end position="713"/>
    </location>
</feature>
<sequence length="1063" mass="116987">MGGPSFARPVGAAADVKELEYISALHQTGDSVRLDGSIKDEDIRLFLSSRYGIDVSAIDVRQTILKGMGGDRDTDDDLGDNCPDVIDVMELTAILLIPTLLKAAALKEEGSNNIPNGLLMPPPDLLKYVLDMILHDVTGDRVPKPLTTNLLRRVLQAYGESELANDIDLLQEMVDCCKCDGTDNDATNLTVKSFARGLTYDVKLYDIGNEVRESTHYEDVFRHQDHLVEYDKNITDGKKTIQNVATEPTRVLKRKYTAAAIDFTAGTYRSKGLSIMLWACTLISYFAYVFGSANDSAKKVCAESDLTYALSAPWRENSGAVTCESAVSIVIWVSFYFIFSIFGLTVVGLGSIGNDVYSQQWWIPLIGATVVAVFVFVPFFDETADASTGGRYLNVASLALGIITCTFHLLHAIALMTPIWVTERYTALRTLLRSSTIEGEMHVKTAGALKVHKMINNALYVVQHNEKESVLNSHFSQALFNFPKRGIRECKIVGGLSWSWQGILSRRMFSEEGVWYSTRLLASNLAQYVVSVYILITGIKLIQVVSDNYNLEVAQEQLSSVLERVLDTSVNEELVNSMAAEIGLLVSSFVKSMNATNISNVNCSSLGGFNGSDVIDEFCRSSEGFLQCNSAANVNYLCALLDGPSTLDGLDQLGLLNASGFDVNVLMETVREILQESANKTVESLYPSSRFMVTVPTAVAVVVATACALYLAITYVPSVTSTILKLRCGVLPSLERPDFARLRCAPDSVSLLTGSLFWGCLGSSLVTGSFFGAIVFFFCWQGSVYFAQRLTALVIGILSITLIRTVIVVCCRLSFYKAFYRKRPAAANISILALEWANFSLSAGFVVARTVKLLLVAAFSVGRIDQPFLAEGIGFVGPIELDGYPTIHMRDVLLNEAHRHPYIEMLGTMYLMKLRYGDNFGRNAGSCWRLVFVYALMPWLHKYRVLTRPDLFSKEASIVEGSENDRGLKSLQFVSLKRLFADGDAPRREAMLNPILEVDSCACGTEAFVQQEGPPSTVQTEPHQDVIDLLHLRVKELESELATIRSGAPGEKELESHCSTSIE</sequence>
<dbReference type="RefSeq" id="XP_002176542.1">
    <property type="nucleotide sequence ID" value="XM_002176506.1"/>
</dbReference>
<proteinExistence type="predicted"/>
<reference evidence="2 3" key="1">
    <citation type="journal article" date="2008" name="Nature">
        <title>The Phaeodactylum genome reveals the evolutionary history of diatom genomes.</title>
        <authorList>
            <person name="Bowler C."/>
            <person name="Allen A.E."/>
            <person name="Badger J.H."/>
            <person name="Grimwood J."/>
            <person name="Jabbari K."/>
            <person name="Kuo A."/>
            <person name="Maheswari U."/>
            <person name="Martens C."/>
            <person name="Maumus F."/>
            <person name="Otillar R.P."/>
            <person name="Rayko E."/>
            <person name="Salamov A."/>
            <person name="Vandepoele K."/>
            <person name="Beszteri B."/>
            <person name="Gruber A."/>
            <person name="Heijde M."/>
            <person name="Katinka M."/>
            <person name="Mock T."/>
            <person name="Valentin K."/>
            <person name="Verret F."/>
            <person name="Berges J.A."/>
            <person name="Brownlee C."/>
            <person name="Cadoret J.P."/>
            <person name="Chiovitti A."/>
            <person name="Choi C.J."/>
            <person name="Coesel S."/>
            <person name="De Martino A."/>
            <person name="Detter J.C."/>
            <person name="Durkin C."/>
            <person name="Falciatore A."/>
            <person name="Fournet J."/>
            <person name="Haruta M."/>
            <person name="Huysman M.J."/>
            <person name="Jenkins B.D."/>
            <person name="Jiroutova K."/>
            <person name="Jorgensen R.E."/>
            <person name="Joubert Y."/>
            <person name="Kaplan A."/>
            <person name="Kroger N."/>
            <person name="Kroth P.G."/>
            <person name="La Roche J."/>
            <person name="Lindquist E."/>
            <person name="Lommer M."/>
            <person name="Martin-Jezequel V."/>
            <person name="Lopez P.J."/>
            <person name="Lucas S."/>
            <person name="Mangogna M."/>
            <person name="McGinnis K."/>
            <person name="Medlin L.K."/>
            <person name="Montsant A."/>
            <person name="Oudot-Le Secq M.P."/>
            <person name="Napoli C."/>
            <person name="Obornik M."/>
            <person name="Parker M.S."/>
            <person name="Petit J.L."/>
            <person name="Porcel B.M."/>
            <person name="Poulsen N."/>
            <person name="Robison M."/>
            <person name="Rychlewski L."/>
            <person name="Rynearson T.A."/>
            <person name="Schmutz J."/>
            <person name="Shapiro H."/>
            <person name="Siaut M."/>
            <person name="Stanley M."/>
            <person name="Sussman M.R."/>
            <person name="Taylor A.R."/>
            <person name="Vardi A."/>
            <person name="von Dassow P."/>
            <person name="Vyverman W."/>
            <person name="Willis A."/>
            <person name="Wyrwicz L.S."/>
            <person name="Rokhsar D.S."/>
            <person name="Weissenbach J."/>
            <person name="Armbrust E.V."/>
            <person name="Green B.R."/>
            <person name="Van de Peer Y."/>
            <person name="Grigoriev I.V."/>
        </authorList>
    </citation>
    <scope>NUCLEOTIDE SEQUENCE [LARGE SCALE GENOMIC DNA]</scope>
    <source>
        <strain evidence="2 3">CCAP 1055/1</strain>
    </source>
</reference>
<feature type="transmembrane region" description="Helical" evidence="1">
    <location>
        <begin position="836"/>
        <end position="859"/>
    </location>
</feature>
<dbReference type="InParanoid" id="B7FRG7"/>
<dbReference type="EMBL" id="CM000605">
    <property type="protein sequence ID" value="EEC51005.1"/>
    <property type="molecule type" value="Genomic_DNA"/>
</dbReference>
<dbReference type="eggNOG" id="ENOG502SKZ6">
    <property type="taxonomic scope" value="Eukaryota"/>
</dbReference>
<evidence type="ECO:0000313" key="2">
    <source>
        <dbReference type="EMBL" id="EEC51005.1"/>
    </source>
</evidence>
<feature type="transmembrane region" description="Helical" evidence="1">
    <location>
        <begin position="361"/>
        <end position="380"/>
    </location>
</feature>
<dbReference type="Proteomes" id="UP000000759">
    <property type="component" value="Chromosome 1"/>
</dbReference>
<dbReference type="KEGG" id="pti:PHATRDRAFT_42488"/>
<keyword evidence="1" id="KW-0812">Transmembrane</keyword>
<gene>
    <name evidence="2" type="ORF">PHATRDRAFT_42488</name>
</gene>
<evidence type="ECO:0000256" key="1">
    <source>
        <dbReference type="SAM" id="Phobius"/>
    </source>
</evidence>
<dbReference type="GeneID" id="7196674"/>
<dbReference type="AlphaFoldDB" id="B7FRG7"/>
<organism evidence="2 3">
    <name type="scientific">Phaeodactylum tricornutum (strain CCAP 1055/1)</name>
    <dbReference type="NCBI Taxonomy" id="556484"/>
    <lineage>
        <taxon>Eukaryota</taxon>
        <taxon>Sar</taxon>
        <taxon>Stramenopiles</taxon>
        <taxon>Ochrophyta</taxon>
        <taxon>Bacillariophyta</taxon>
        <taxon>Bacillariophyceae</taxon>
        <taxon>Bacillariophycidae</taxon>
        <taxon>Naviculales</taxon>
        <taxon>Phaeodactylaceae</taxon>
        <taxon>Phaeodactylum</taxon>
    </lineage>
</organism>
<dbReference type="HOGENOM" id="CLU_287647_0_0_1"/>
<reference evidence="3" key="2">
    <citation type="submission" date="2008-08" db="EMBL/GenBank/DDBJ databases">
        <authorList>
            <consortium name="Diatom Consortium"/>
            <person name="Grigoriev I."/>
            <person name="Grimwood J."/>
            <person name="Kuo A."/>
            <person name="Otillar R.P."/>
            <person name="Salamov A."/>
            <person name="Detter J.C."/>
            <person name="Lindquist E."/>
            <person name="Shapiro H."/>
            <person name="Lucas S."/>
            <person name="Glavina del Rio T."/>
            <person name="Pitluck S."/>
            <person name="Rokhsar D."/>
            <person name="Bowler C."/>
        </authorList>
    </citation>
    <scope>GENOME REANNOTATION</scope>
    <source>
        <strain evidence="3">CCAP 1055/1</strain>
    </source>
</reference>
<keyword evidence="1" id="KW-0472">Membrane</keyword>
<evidence type="ECO:0000313" key="3">
    <source>
        <dbReference type="Proteomes" id="UP000000759"/>
    </source>
</evidence>
<feature type="transmembrane region" description="Helical" evidence="1">
    <location>
        <begin position="273"/>
        <end position="290"/>
    </location>
</feature>
<dbReference type="PaxDb" id="2850-Phatr42488"/>